<accession>A0A2U1KX21</accession>
<keyword evidence="2" id="KW-1133">Transmembrane helix</keyword>
<sequence>METPLKPKRSQSVSLLKYQTWVSDFFAKLVQRVSPKSYEQTFAEVYVKGKFLENFAGDQVIVLSGFTKYQQDGLSLCGSGTYNRPPHPRNTAREAEPFSHDPFTHDSRASTGSRASAIEAAVTSLCEENEIPKEIFDTEENGRDHCKLSLCLFLLCFVGAGAAMLGLGACEKG</sequence>
<dbReference type="EMBL" id="PKPP01013187">
    <property type="protein sequence ID" value="PWA41274.1"/>
    <property type="molecule type" value="Genomic_DNA"/>
</dbReference>
<keyword evidence="4" id="KW-1185">Reference proteome</keyword>
<reference evidence="3 4" key="1">
    <citation type="journal article" date="2018" name="Mol. Plant">
        <title>The genome of Artemisia annua provides insight into the evolution of Asteraceae family and artemisinin biosynthesis.</title>
        <authorList>
            <person name="Shen Q."/>
            <person name="Zhang L."/>
            <person name="Liao Z."/>
            <person name="Wang S."/>
            <person name="Yan T."/>
            <person name="Shi P."/>
            <person name="Liu M."/>
            <person name="Fu X."/>
            <person name="Pan Q."/>
            <person name="Wang Y."/>
            <person name="Lv Z."/>
            <person name="Lu X."/>
            <person name="Zhang F."/>
            <person name="Jiang W."/>
            <person name="Ma Y."/>
            <person name="Chen M."/>
            <person name="Hao X."/>
            <person name="Li L."/>
            <person name="Tang Y."/>
            <person name="Lv G."/>
            <person name="Zhou Y."/>
            <person name="Sun X."/>
            <person name="Brodelius P.E."/>
            <person name="Rose J.K.C."/>
            <person name="Tang K."/>
        </authorList>
    </citation>
    <scope>NUCLEOTIDE SEQUENCE [LARGE SCALE GENOMIC DNA]</scope>
    <source>
        <strain evidence="4">cv. Huhao1</strain>
        <tissue evidence="3">Leaf</tissue>
    </source>
</reference>
<organism evidence="3 4">
    <name type="scientific">Artemisia annua</name>
    <name type="common">Sweet wormwood</name>
    <dbReference type="NCBI Taxonomy" id="35608"/>
    <lineage>
        <taxon>Eukaryota</taxon>
        <taxon>Viridiplantae</taxon>
        <taxon>Streptophyta</taxon>
        <taxon>Embryophyta</taxon>
        <taxon>Tracheophyta</taxon>
        <taxon>Spermatophyta</taxon>
        <taxon>Magnoliopsida</taxon>
        <taxon>eudicotyledons</taxon>
        <taxon>Gunneridae</taxon>
        <taxon>Pentapetalae</taxon>
        <taxon>asterids</taxon>
        <taxon>campanulids</taxon>
        <taxon>Asterales</taxon>
        <taxon>Asteraceae</taxon>
        <taxon>Asteroideae</taxon>
        <taxon>Anthemideae</taxon>
        <taxon>Artemisiinae</taxon>
        <taxon>Artemisia</taxon>
    </lineage>
</organism>
<dbReference type="Proteomes" id="UP000245207">
    <property type="component" value="Unassembled WGS sequence"/>
</dbReference>
<proteinExistence type="predicted"/>
<dbReference type="STRING" id="35608.A0A2U1KX21"/>
<dbReference type="AlphaFoldDB" id="A0A2U1KX21"/>
<name>A0A2U1KX21_ARTAN</name>
<feature type="compositionally biased region" description="Basic and acidic residues" evidence="1">
    <location>
        <begin position="91"/>
        <end position="108"/>
    </location>
</feature>
<comment type="caution">
    <text evidence="3">The sequence shown here is derived from an EMBL/GenBank/DDBJ whole genome shotgun (WGS) entry which is preliminary data.</text>
</comment>
<feature type="region of interest" description="Disordered" evidence="1">
    <location>
        <begin position="80"/>
        <end position="109"/>
    </location>
</feature>
<keyword evidence="2" id="KW-0812">Transmembrane</keyword>
<feature type="transmembrane region" description="Helical" evidence="2">
    <location>
        <begin position="150"/>
        <end position="169"/>
    </location>
</feature>
<keyword evidence="2" id="KW-0472">Membrane</keyword>
<evidence type="ECO:0000256" key="2">
    <source>
        <dbReference type="SAM" id="Phobius"/>
    </source>
</evidence>
<evidence type="ECO:0000256" key="1">
    <source>
        <dbReference type="SAM" id="MobiDB-lite"/>
    </source>
</evidence>
<gene>
    <name evidence="3" type="ORF">CTI12_AA556280</name>
</gene>
<evidence type="ECO:0000313" key="3">
    <source>
        <dbReference type="EMBL" id="PWA41274.1"/>
    </source>
</evidence>
<protein>
    <submittedName>
        <fullName evidence="3">Aldehyde/histidinol dehydrogenase</fullName>
    </submittedName>
</protein>
<evidence type="ECO:0000313" key="4">
    <source>
        <dbReference type="Proteomes" id="UP000245207"/>
    </source>
</evidence>